<evidence type="ECO:0000256" key="1">
    <source>
        <dbReference type="ARBA" id="ARBA00002489"/>
    </source>
</evidence>
<evidence type="ECO:0000313" key="8">
    <source>
        <dbReference type="EMBL" id="KIO02275.1"/>
    </source>
</evidence>
<comment type="function">
    <text evidence="1 7">Required for growth under high-pressure and low-temperature conditions.</text>
</comment>
<accession>A0A0C3NN27</accession>
<dbReference type="InParanoid" id="A0A0C3NN27"/>
<organism evidence="8 9">
    <name type="scientific">Pisolithus tinctorius Marx 270</name>
    <dbReference type="NCBI Taxonomy" id="870435"/>
    <lineage>
        <taxon>Eukaryota</taxon>
        <taxon>Fungi</taxon>
        <taxon>Dikarya</taxon>
        <taxon>Basidiomycota</taxon>
        <taxon>Agaricomycotina</taxon>
        <taxon>Agaricomycetes</taxon>
        <taxon>Agaricomycetidae</taxon>
        <taxon>Boletales</taxon>
        <taxon>Sclerodermatineae</taxon>
        <taxon>Pisolithaceae</taxon>
        <taxon>Pisolithus</taxon>
    </lineage>
</organism>
<dbReference type="GO" id="GO:0016020">
    <property type="term" value="C:membrane"/>
    <property type="evidence" value="ECO:0007669"/>
    <property type="project" value="UniProtKB-SubCell"/>
</dbReference>
<evidence type="ECO:0000256" key="4">
    <source>
        <dbReference type="ARBA" id="ARBA00022692"/>
    </source>
</evidence>
<reference evidence="9" key="2">
    <citation type="submission" date="2015-01" db="EMBL/GenBank/DDBJ databases">
        <title>Evolutionary Origins and Diversification of the Mycorrhizal Mutualists.</title>
        <authorList>
            <consortium name="DOE Joint Genome Institute"/>
            <consortium name="Mycorrhizal Genomics Consortium"/>
            <person name="Kohler A."/>
            <person name="Kuo A."/>
            <person name="Nagy L.G."/>
            <person name="Floudas D."/>
            <person name="Copeland A."/>
            <person name="Barry K.W."/>
            <person name="Cichocki N."/>
            <person name="Veneault-Fourrey C."/>
            <person name="LaButti K."/>
            <person name="Lindquist E.A."/>
            <person name="Lipzen A."/>
            <person name="Lundell T."/>
            <person name="Morin E."/>
            <person name="Murat C."/>
            <person name="Riley R."/>
            <person name="Ohm R."/>
            <person name="Sun H."/>
            <person name="Tunlid A."/>
            <person name="Henrissat B."/>
            <person name="Grigoriev I.V."/>
            <person name="Hibbett D.S."/>
            <person name="Martin F."/>
        </authorList>
    </citation>
    <scope>NUCLEOTIDE SEQUENCE [LARGE SCALE GENOMIC DNA]</scope>
    <source>
        <strain evidence="9">Marx 270</strain>
    </source>
</reference>
<evidence type="ECO:0000256" key="5">
    <source>
        <dbReference type="ARBA" id="ARBA00022989"/>
    </source>
</evidence>
<evidence type="ECO:0000256" key="3">
    <source>
        <dbReference type="ARBA" id="ARBA00021353"/>
    </source>
</evidence>
<keyword evidence="6 7" id="KW-0472">Membrane</keyword>
<comment type="similarity">
    <text evidence="2 7">Belongs to the DLT1 family.</text>
</comment>
<proteinExistence type="inferred from homology"/>
<protein>
    <recommendedName>
        <fullName evidence="3 7">Defect at low temperature protein 1</fullName>
    </recommendedName>
</protein>
<keyword evidence="9" id="KW-1185">Reference proteome</keyword>
<reference evidence="8 9" key="1">
    <citation type="submission" date="2014-04" db="EMBL/GenBank/DDBJ databases">
        <authorList>
            <consortium name="DOE Joint Genome Institute"/>
            <person name="Kuo A."/>
            <person name="Kohler A."/>
            <person name="Costa M.D."/>
            <person name="Nagy L.G."/>
            <person name="Floudas D."/>
            <person name="Copeland A."/>
            <person name="Barry K.W."/>
            <person name="Cichocki N."/>
            <person name="Veneault-Fourrey C."/>
            <person name="LaButti K."/>
            <person name="Lindquist E.A."/>
            <person name="Lipzen A."/>
            <person name="Lundell T."/>
            <person name="Morin E."/>
            <person name="Murat C."/>
            <person name="Sun H."/>
            <person name="Tunlid A."/>
            <person name="Henrissat B."/>
            <person name="Grigoriev I.V."/>
            <person name="Hibbett D.S."/>
            <person name="Martin F."/>
            <person name="Nordberg H.P."/>
            <person name="Cantor M.N."/>
            <person name="Hua S.X."/>
        </authorList>
    </citation>
    <scope>NUCLEOTIDE SEQUENCE [LARGE SCALE GENOMIC DNA]</scope>
    <source>
        <strain evidence="8 9">Marx 270</strain>
    </source>
</reference>
<keyword evidence="5 7" id="KW-1133">Transmembrane helix</keyword>
<keyword evidence="4 7" id="KW-0812">Transmembrane</keyword>
<dbReference type="AlphaFoldDB" id="A0A0C3NN27"/>
<evidence type="ECO:0000256" key="7">
    <source>
        <dbReference type="RuleBase" id="RU367100"/>
    </source>
</evidence>
<dbReference type="PROSITE" id="PS51257">
    <property type="entry name" value="PROKAR_LIPOPROTEIN"/>
    <property type="match status" value="1"/>
</dbReference>
<name>A0A0C3NN27_PISTI</name>
<dbReference type="STRING" id="870435.A0A0C3NN27"/>
<evidence type="ECO:0000256" key="2">
    <source>
        <dbReference type="ARBA" id="ARBA00005550"/>
    </source>
</evidence>
<dbReference type="OrthoDB" id="337038at2759"/>
<dbReference type="EMBL" id="KN831982">
    <property type="protein sequence ID" value="KIO02275.1"/>
    <property type="molecule type" value="Genomic_DNA"/>
</dbReference>
<dbReference type="HOGENOM" id="CLU_088024_0_0_1"/>
<evidence type="ECO:0000313" key="9">
    <source>
        <dbReference type="Proteomes" id="UP000054217"/>
    </source>
</evidence>
<feature type="transmembrane region" description="Helical" evidence="7">
    <location>
        <begin position="52"/>
        <end position="73"/>
    </location>
</feature>
<dbReference type="Proteomes" id="UP000054217">
    <property type="component" value="Unassembled WGS sequence"/>
</dbReference>
<comment type="subcellular location">
    <subcellularLocation>
        <location evidence="7">Membrane</location>
        <topology evidence="7">Multi-pass membrane protein</topology>
    </subcellularLocation>
</comment>
<comment type="caution">
    <text evidence="7">Lacks conserved residue(s) required for the propagation of feature annotation.</text>
</comment>
<dbReference type="InterPro" id="IPR038869">
    <property type="entry name" value="DLT1"/>
</dbReference>
<sequence>MRTLSPRALFWISEASYVALALITGCFFAGSLASLLSQAVRTAPTRSWRNNWNAVCIAATYVLVFLVSITLCIRRRVAVRRRLQRISKVYTTVNRTQVPKQVREYISQEFSRACLVSYECQPRHIIHPGWGRPGTEYSGIRFRRALLDTIADIDAKAHLVIPSHPRLKPHARMLHHFRFILPLLPKDGDGFTSLHYYDSAIQLARTSHREPTEEEFLIGMLAANEIGKILNECRVEMLEDSSVRLTSPMA</sequence>
<dbReference type="PANTHER" id="PTHR40021">
    <property type="entry name" value="DEFECT AT LOW TEMPERATURE PROTEIN 1"/>
    <property type="match status" value="1"/>
</dbReference>
<dbReference type="PANTHER" id="PTHR40021:SF1">
    <property type="entry name" value="DEFECT AT LOW TEMPERATURE PROTEIN 1"/>
    <property type="match status" value="1"/>
</dbReference>
<gene>
    <name evidence="7" type="primary">DLT1</name>
    <name evidence="8" type="ORF">M404DRAFT_1002289</name>
</gene>
<evidence type="ECO:0000256" key="6">
    <source>
        <dbReference type="ARBA" id="ARBA00023136"/>
    </source>
</evidence>